<gene>
    <name evidence="1" type="ORF">Dm11a5_0031</name>
</gene>
<evidence type="ECO:0000313" key="1">
    <source>
        <dbReference type="EMBL" id="AMU85863.1"/>
    </source>
</evidence>
<dbReference type="EMBL" id="CP011127">
    <property type="protein sequence ID" value="AMU85863.1"/>
    <property type="molecule type" value="Genomic_DNA"/>
</dbReference>
<dbReference type="AlphaFoldDB" id="A0A142V7R4"/>
<accession>A0A142V7R4</accession>
<organism evidence="1 2">
    <name type="scientific">Dehalococcoides mccartyi</name>
    <dbReference type="NCBI Taxonomy" id="61435"/>
    <lineage>
        <taxon>Bacteria</taxon>
        <taxon>Bacillati</taxon>
        <taxon>Chloroflexota</taxon>
        <taxon>Dehalococcoidia</taxon>
        <taxon>Dehalococcoidales</taxon>
        <taxon>Dehalococcoidaceae</taxon>
        <taxon>Dehalococcoides</taxon>
    </lineage>
</organism>
<dbReference type="PATRIC" id="fig|61435.8.peg.31"/>
<protein>
    <submittedName>
        <fullName evidence="1">Uncharacterized protein</fullName>
    </submittedName>
</protein>
<sequence>MLQLAQKRTNPAFLFSLYPKDLMMAVLVMRDGFKYFFF</sequence>
<name>A0A142V7R4_9CHLR</name>
<evidence type="ECO:0000313" key="2">
    <source>
        <dbReference type="Proteomes" id="UP000076394"/>
    </source>
</evidence>
<proteinExistence type="predicted"/>
<reference evidence="1 2" key="1">
    <citation type="submission" date="2015-03" db="EMBL/GenBank/DDBJ databases">
        <title>Genomic characterization of Dehalococcoides mccartyi strain 11a5, an unusal plasmid-containing chloroethene dechlorinator.</title>
        <authorList>
            <person name="Zhao S."/>
            <person name="Ding C."/>
            <person name="He J."/>
        </authorList>
    </citation>
    <scope>NUCLEOTIDE SEQUENCE [LARGE SCALE GENOMIC DNA]</scope>
    <source>
        <strain evidence="1 2">11a5</strain>
    </source>
</reference>
<dbReference type="Proteomes" id="UP000076394">
    <property type="component" value="Chromosome"/>
</dbReference>